<dbReference type="SFLD" id="SFLDF00562">
    <property type="entry name" value="HemN-like__clustered_with_heat"/>
    <property type="match status" value="1"/>
</dbReference>
<comment type="cofactor">
    <cofactor evidence="1">
        <name>[4Fe-4S] cluster</name>
        <dbReference type="ChEBI" id="CHEBI:49883"/>
    </cofactor>
</comment>
<organism evidence="12 13">
    <name type="scientific">Prosthecobacter algae</name>
    <dbReference type="NCBI Taxonomy" id="1144682"/>
    <lineage>
        <taxon>Bacteria</taxon>
        <taxon>Pseudomonadati</taxon>
        <taxon>Verrucomicrobiota</taxon>
        <taxon>Verrucomicrobiia</taxon>
        <taxon>Verrucomicrobiales</taxon>
        <taxon>Verrucomicrobiaceae</taxon>
        <taxon>Prosthecobacter</taxon>
    </lineage>
</organism>
<keyword evidence="6 10" id="KW-0479">Metal-binding</keyword>
<dbReference type="InterPro" id="IPR006638">
    <property type="entry name" value="Elp3/MiaA/NifB-like_rSAM"/>
</dbReference>
<dbReference type="PANTHER" id="PTHR13932">
    <property type="entry name" value="COPROPORPHYRINIGEN III OXIDASE"/>
    <property type="match status" value="1"/>
</dbReference>
<evidence type="ECO:0000256" key="7">
    <source>
        <dbReference type="ARBA" id="ARBA00023004"/>
    </source>
</evidence>
<name>A0ABP9NW65_9BACT</name>
<dbReference type="Pfam" id="PF04055">
    <property type="entry name" value="Radical_SAM"/>
    <property type="match status" value="1"/>
</dbReference>
<dbReference type="InterPro" id="IPR004559">
    <property type="entry name" value="HemW-like"/>
</dbReference>
<evidence type="ECO:0000256" key="5">
    <source>
        <dbReference type="ARBA" id="ARBA00022691"/>
    </source>
</evidence>
<comment type="similarity">
    <text evidence="2">Belongs to the anaerobic coproporphyrinogen-III oxidase family. HemW subfamily.</text>
</comment>
<comment type="function">
    <text evidence="10">Probably acts as a heme chaperone, transferring heme to an unknown acceptor. Binds one molecule of heme per monomer, possibly covalently. Binds 1 [4Fe-4S] cluster. The cluster is coordinated with 3 cysteines and an exchangeable S-adenosyl-L-methionine.</text>
</comment>
<dbReference type="SFLD" id="SFLDG01065">
    <property type="entry name" value="anaerobic_coproporphyrinogen-I"/>
    <property type="match status" value="1"/>
</dbReference>
<keyword evidence="8 10" id="KW-0411">Iron-sulfur</keyword>
<dbReference type="InterPro" id="IPR013785">
    <property type="entry name" value="Aldolase_TIM"/>
</dbReference>
<dbReference type="SUPFAM" id="SSF102114">
    <property type="entry name" value="Radical SAM enzymes"/>
    <property type="match status" value="1"/>
</dbReference>
<evidence type="ECO:0000256" key="3">
    <source>
        <dbReference type="ARBA" id="ARBA00017228"/>
    </source>
</evidence>
<dbReference type="PANTHER" id="PTHR13932:SF5">
    <property type="entry name" value="RADICAL S-ADENOSYL METHIONINE DOMAIN-CONTAINING PROTEIN 1, MITOCHONDRIAL"/>
    <property type="match status" value="1"/>
</dbReference>
<keyword evidence="7 10" id="KW-0408">Iron</keyword>
<dbReference type="InterPro" id="IPR034505">
    <property type="entry name" value="Coproporphyrinogen-III_oxidase"/>
</dbReference>
<feature type="domain" description="Radical SAM core" evidence="11">
    <location>
        <begin position="1"/>
        <end position="231"/>
    </location>
</feature>
<dbReference type="SMART" id="SM00729">
    <property type="entry name" value="Elp3"/>
    <property type="match status" value="1"/>
</dbReference>
<reference evidence="13" key="1">
    <citation type="journal article" date="2019" name="Int. J. Syst. Evol. Microbiol.">
        <title>The Global Catalogue of Microorganisms (GCM) 10K type strain sequencing project: providing services to taxonomists for standard genome sequencing and annotation.</title>
        <authorList>
            <consortium name="The Broad Institute Genomics Platform"/>
            <consortium name="The Broad Institute Genome Sequencing Center for Infectious Disease"/>
            <person name="Wu L."/>
            <person name="Ma J."/>
        </authorList>
    </citation>
    <scope>NUCLEOTIDE SEQUENCE [LARGE SCALE GENOMIC DNA]</scope>
    <source>
        <strain evidence="13">JCM 18053</strain>
    </source>
</reference>
<keyword evidence="13" id="KW-1185">Reference proteome</keyword>
<keyword evidence="10" id="KW-0963">Cytoplasm</keyword>
<proteinExistence type="inferred from homology"/>
<evidence type="ECO:0000313" key="12">
    <source>
        <dbReference type="EMBL" id="GAA5134549.1"/>
    </source>
</evidence>
<evidence type="ECO:0000256" key="1">
    <source>
        <dbReference type="ARBA" id="ARBA00001966"/>
    </source>
</evidence>
<evidence type="ECO:0000256" key="8">
    <source>
        <dbReference type="ARBA" id="ARBA00023014"/>
    </source>
</evidence>
<evidence type="ECO:0000256" key="10">
    <source>
        <dbReference type="RuleBase" id="RU364116"/>
    </source>
</evidence>
<dbReference type="InterPro" id="IPR058240">
    <property type="entry name" value="rSAM_sf"/>
</dbReference>
<evidence type="ECO:0000256" key="6">
    <source>
        <dbReference type="ARBA" id="ARBA00022723"/>
    </source>
</evidence>
<keyword evidence="4 10" id="KW-0349">Heme</keyword>
<protein>
    <recommendedName>
        <fullName evidence="3 10">Heme chaperone HemW</fullName>
    </recommendedName>
</protein>
<dbReference type="EMBL" id="BAABIA010000001">
    <property type="protein sequence ID" value="GAA5134549.1"/>
    <property type="molecule type" value="Genomic_DNA"/>
</dbReference>
<keyword evidence="5 10" id="KW-0949">S-adenosyl-L-methionine</keyword>
<dbReference type="RefSeq" id="WP_345734941.1">
    <property type="nucleotide sequence ID" value="NZ_BAABIA010000001.1"/>
</dbReference>
<evidence type="ECO:0000256" key="2">
    <source>
        <dbReference type="ARBA" id="ARBA00006100"/>
    </source>
</evidence>
<evidence type="ECO:0000313" key="13">
    <source>
        <dbReference type="Proteomes" id="UP001499852"/>
    </source>
</evidence>
<accession>A0ABP9NW65</accession>
<comment type="subcellular location">
    <subcellularLocation>
        <location evidence="10">Cytoplasm</location>
    </subcellularLocation>
</comment>
<dbReference type="InterPro" id="IPR007197">
    <property type="entry name" value="rSAM"/>
</dbReference>
<gene>
    <name evidence="12" type="primary">hemW</name>
    <name evidence="12" type="ORF">GCM10023213_06510</name>
</gene>
<evidence type="ECO:0000259" key="11">
    <source>
        <dbReference type="PROSITE" id="PS51918"/>
    </source>
</evidence>
<dbReference type="Proteomes" id="UP001499852">
    <property type="component" value="Unassembled WGS sequence"/>
</dbReference>
<keyword evidence="10" id="KW-0004">4Fe-4S</keyword>
<dbReference type="NCBIfam" id="TIGR00539">
    <property type="entry name" value="hemN_rel"/>
    <property type="match status" value="1"/>
</dbReference>
<dbReference type="SFLD" id="SFLDS00029">
    <property type="entry name" value="Radical_SAM"/>
    <property type="match status" value="1"/>
</dbReference>
<keyword evidence="9 10" id="KW-0143">Chaperone</keyword>
<sequence>MIQHLYVHIPFCHRICPYCSFYKHQHGSTDMAGFVEAVLAEAKREQATRALDLRTVYLGGGTPTALSEKHMERLLSGLREIFDFSQVTEYTSEVNPRTITASKAAIMRSQGVSRISLGIQAWDEPTLKILGRDHAPADAEETYQLLRGAGFDSVSLDLMFSIPGQSLQTWKETVEKTISLQPDHISAYNLNYEEDTEFFQRLRKGQYQEDEGRDAEFFYLALDLLEASGYQHYEISNYAKPGFRSIHNESYWLGEEYLGLGPSAYSTAAGQRWQNIADTTRYMELIQAGQGTAQPGEELTEDRRRTERFGLELRTVRGLPADLVLPEQQRMMTTLESEGLLTLKNGHIILTREGKPLVDSIAVALMG</sequence>
<evidence type="ECO:0000256" key="4">
    <source>
        <dbReference type="ARBA" id="ARBA00022617"/>
    </source>
</evidence>
<dbReference type="PROSITE" id="PS51918">
    <property type="entry name" value="RADICAL_SAM"/>
    <property type="match status" value="1"/>
</dbReference>
<comment type="caution">
    <text evidence="12">The sequence shown here is derived from an EMBL/GenBank/DDBJ whole genome shotgun (WGS) entry which is preliminary data.</text>
</comment>
<evidence type="ECO:0000256" key="9">
    <source>
        <dbReference type="ARBA" id="ARBA00023186"/>
    </source>
</evidence>
<dbReference type="Gene3D" id="3.20.20.70">
    <property type="entry name" value="Aldolase class I"/>
    <property type="match status" value="1"/>
</dbReference>